<dbReference type="InterPro" id="IPR012340">
    <property type="entry name" value="NA-bd_OB-fold"/>
</dbReference>
<evidence type="ECO:0000256" key="1">
    <source>
        <dbReference type="ARBA" id="ARBA00012727"/>
    </source>
</evidence>
<dbReference type="InterPro" id="IPR012309">
    <property type="entry name" value="DNA_ligase_ATP-dep_C"/>
</dbReference>
<dbReference type="EC" id="6.5.1.1" evidence="1"/>
<comment type="catalytic activity">
    <reaction evidence="3">
        <text>ATP + (deoxyribonucleotide)n-3'-hydroxyl + 5'-phospho-(deoxyribonucleotide)m = (deoxyribonucleotide)n+m + AMP + diphosphate.</text>
        <dbReference type="EC" id="6.5.1.1"/>
    </reaction>
</comment>
<dbReference type="PANTHER" id="PTHR45997:SF1">
    <property type="entry name" value="DNA LIGASE 4"/>
    <property type="match status" value="1"/>
</dbReference>
<evidence type="ECO:0000256" key="2">
    <source>
        <dbReference type="ARBA" id="ARBA00022598"/>
    </source>
</evidence>
<organism evidence="5 6">
    <name type="scientific">Paenibacillus konkukensis</name>
    <dbReference type="NCBI Taxonomy" id="2020716"/>
    <lineage>
        <taxon>Bacteria</taxon>
        <taxon>Bacillati</taxon>
        <taxon>Bacillota</taxon>
        <taxon>Bacilli</taxon>
        <taxon>Bacillales</taxon>
        <taxon>Paenibacillaceae</taxon>
        <taxon>Paenibacillus</taxon>
    </lineage>
</organism>
<dbReference type="Gene3D" id="3.30.470.30">
    <property type="entry name" value="DNA ligase/mRNA capping enzyme"/>
    <property type="match status" value="1"/>
</dbReference>
<dbReference type="SUPFAM" id="SSF50249">
    <property type="entry name" value="Nucleic acid-binding proteins"/>
    <property type="match status" value="1"/>
</dbReference>
<dbReference type="CDD" id="cd07906">
    <property type="entry name" value="Adenylation_DNA_ligase_LigD_LigC"/>
    <property type="match status" value="1"/>
</dbReference>
<gene>
    <name evidence="5" type="ORF">SK3146_04502</name>
</gene>
<dbReference type="PROSITE" id="PS00697">
    <property type="entry name" value="DNA_LIGASE_A1"/>
    <property type="match status" value="1"/>
</dbReference>
<proteinExistence type="predicted"/>
<dbReference type="RefSeq" id="WP_249860881.1">
    <property type="nucleotide sequence ID" value="NZ_CP027059.1"/>
</dbReference>
<dbReference type="Gene3D" id="2.40.50.140">
    <property type="entry name" value="Nucleic acid-binding proteins"/>
    <property type="match status" value="1"/>
</dbReference>
<dbReference type="InterPro" id="IPR012310">
    <property type="entry name" value="DNA_ligase_ATP-dep_cent"/>
</dbReference>
<dbReference type="InterPro" id="IPR029710">
    <property type="entry name" value="LIG4"/>
</dbReference>
<reference evidence="5" key="2">
    <citation type="journal article" date="2021" name="J Anim Sci Technol">
        <title>Complete genome sequence of Paenibacillus konkukensis sp. nov. SK3146 as a potential probiotic strain.</title>
        <authorList>
            <person name="Jung H.I."/>
            <person name="Park S."/>
            <person name="Niu K.M."/>
            <person name="Lee S.W."/>
            <person name="Kothari D."/>
            <person name="Yi K.J."/>
            <person name="Kim S.K."/>
        </authorList>
    </citation>
    <scope>NUCLEOTIDE SEQUENCE</scope>
    <source>
        <strain evidence="5">SK3146</strain>
    </source>
</reference>
<dbReference type="CDD" id="cd07971">
    <property type="entry name" value="OBF_DNA_ligase_LigD"/>
    <property type="match status" value="1"/>
</dbReference>
<feature type="domain" description="ATP-dependent DNA ligase family profile" evidence="4">
    <location>
        <begin position="105"/>
        <end position="227"/>
    </location>
</feature>
<evidence type="ECO:0000313" key="6">
    <source>
        <dbReference type="Proteomes" id="UP001057134"/>
    </source>
</evidence>
<dbReference type="PANTHER" id="PTHR45997">
    <property type="entry name" value="DNA LIGASE 4"/>
    <property type="match status" value="1"/>
</dbReference>
<reference evidence="5" key="1">
    <citation type="submission" date="2018-02" db="EMBL/GenBank/DDBJ databases">
        <authorList>
            <person name="Kim S.-K."/>
            <person name="Jung H.-I."/>
            <person name="Lee S.-W."/>
        </authorList>
    </citation>
    <scope>NUCLEOTIDE SEQUENCE</scope>
    <source>
        <strain evidence="5">SK3146</strain>
    </source>
</reference>
<dbReference type="EMBL" id="CP027059">
    <property type="protein sequence ID" value="UQZ85219.1"/>
    <property type="molecule type" value="Genomic_DNA"/>
</dbReference>
<sequence>MHLEPIVPFEPVSTDKLPEGSEWIAQLKWDGVRMLTYYDGAAARLVNRKLNDRTMQYPELADPRVYCKADSVILDGEIIALEEGKPSFHQVMKRDGLRSVQRVEAVRKLIPIVYMVFDILYADGEWLTDKPLSERQIVLEQVVQPVPYVQLVPSYKELAGLFEVAKQHRLEGIVCKDSTSTYAVHGKDRRWMKKKWYQDLIAVVGGVTHRDGTVNALLLGLYDDQGRLWYIGHAGTGKLTQDDWKALTAKTRSLRRADKPFVDMPERSKDAVWIEPVMTVKVQFMNWTHNRTLRQPSIQAFVDVLPASCRF</sequence>
<protein>
    <recommendedName>
        <fullName evidence="1">DNA ligase (ATP)</fullName>
        <ecNumber evidence="1">6.5.1.1</ecNumber>
    </recommendedName>
</protein>
<dbReference type="Pfam" id="PF04679">
    <property type="entry name" value="DNA_ligase_A_C"/>
    <property type="match status" value="1"/>
</dbReference>
<dbReference type="InterPro" id="IPR016059">
    <property type="entry name" value="DNA_ligase_ATP-dep_CS"/>
</dbReference>
<dbReference type="PROSITE" id="PS50160">
    <property type="entry name" value="DNA_LIGASE_A3"/>
    <property type="match status" value="1"/>
</dbReference>
<keyword evidence="6" id="KW-1185">Reference proteome</keyword>
<accession>A0ABY4RU15</accession>
<dbReference type="SUPFAM" id="SSF56091">
    <property type="entry name" value="DNA ligase/mRNA capping enzyme, catalytic domain"/>
    <property type="match status" value="1"/>
</dbReference>
<dbReference type="Proteomes" id="UP001057134">
    <property type="component" value="Chromosome"/>
</dbReference>
<evidence type="ECO:0000313" key="5">
    <source>
        <dbReference type="EMBL" id="UQZ85219.1"/>
    </source>
</evidence>
<keyword evidence="2" id="KW-0436">Ligase</keyword>
<evidence type="ECO:0000256" key="3">
    <source>
        <dbReference type="ARBA" id="ARBA00034003"/>
    </source>
</evidence>
<evidence type="ECO:0000259" key="4">
    <source>
        <dbReference type="PROSITE" id="PS50160"/>
    </source>
</evidence>
<name>A0ABY4RU15_9BACL</name>
<dbReference type="Pfam" id="PF01068">
    <property type="entry name" value="DNA_ligase_A_M"/>
    <property type="match status" value="1"/>
</dbReference>